<dbReference type="PRINTS" id="PR00081">
    <property type="entry name" value="GDHRDH"/>
</dbReference>
<gene>
    <name evidence="3" type="ORF">LTR24_000966</name>
</gene>
<evidence type="ECO:0000256" key="2">
    <source>
        <dbReference type="ARBA" id="ARBA00023002"/>
    </source>
</evidence>
<dbReference type="PANTHER" id="PTHR44196:SF1">
    <property type="entry name" value="DEHYDROGENASE_REDUCTASE SDR FAMILY MEMBER 7B"/>
    <property type="match status" value="1"/>
</dbReference>
<organism evidence="3 4">
    <name type="scientific">Lithohypha guttulata</name>
    <dbReference type="NCBI Taxonomy" id="1690604"/>
    <lineage>
        <taxon>Eukaryota</taxon>
        <taxon>Fungi</taxon>
        <taxon>Dikarya</taxon>
        <taxon>Ascomycota</taxon>
        <taxon>Pezizomycotina</taxon>
        <taxon>Eurotiomycetes</taxon>
        <taxon>Chaetothyriomycetidae</taxon>
        <taxon>Chaetothyriales</taxon>
        <taxon>Trichomeriaceae</taxon>
        <taxon>Lithohypha</taxon>
    </lineage>
</organism>
<dbReference type="PANTHER" id="PTHR44196">
    <property type="entry name" value="DEHYDROGENASE/REDUCTASE SDR FAMILY MEMBER 7B"/>
    <property type="match status" value="1"/>
</dbReference>
<evidence type="ECO:0000256" key="1">
    <source>
        <dbReference type="ARBA" id="ARBA00006484"/>
    </source>
</evidence>
<comment type="similarity">
    <text evidence="1">Belongs to the short-chain dehydrogenases/reductases (SDR) family.</text>
</comment>
<reference evidence="3 4" key="1">
    <citation type="submission" date="2023-08" db="EMBL/GenBank/DDBJ databases">
        <title>Black Yeasts Isolated from many extreme environments.</title>
        <authorList>
            <person name="Coleine C."/>
            <person name="Stajich J.E."/>
            <person name="Selbmann L."/>
        </authorList>
    </citation>
    <scope>NUCLEOTIDE SEQUENCE [LARGE SCALE GENOMIC DNA]</scope>
    <source>
        <strain evidence="3 4">CCFEE 5885</strain>
    </source>
</reference>
<dbReference type="Pfam" id="PF00106">
    <property type="entry name" value="adh_short"/>
    <property type="match status" value="1"/>
</dbReference>
<protein>
    <recommendedName>
        <fullName evidence="5">Short-chain dehydrogenase</fullName>
    </recommendedName>
</protein>
<keyword evidence="4" id="KW-1185">Reference proteome</keyword>
<sequence>MSQSTYDLTDTALITGGGGGIGRAIAENFIKAGKKVIIAGRTESKLQSTAKEIGADYYVLDTSKVDQIPPFVERVLKDHPELNCLVNNAGVQRPFEIPGSNFSNGDYGFDPAKADQEIDTNIRGPMHLAISLLPHFTSLPSGFAPTSLVNPVYNGSKAWVHFFTMNMRAQLAKNSAKVKVVEIVPPTVATELHRERTNPDDNKKANNPAALELPEFMADFEEGLKDGSDTIAAGPAKKLVKMWEDSMGQFYREKTGL</sequence>
<dbReference type="Proteomes" id="UP001345013">
    <property type="component" value="Unassembled WGS sequence"/>
</dbReference>
<evidence type="ECO:0008006" key="5">
    <source>
        <dbReference type="Google" id="ProtNLM"/>
    </source>
</evidence>
<keyword evidence="2" id="KW-0560">Oxidoreductase</keyword>
<comment type="caution">
    <text evidence="3">The sequence shown here is derived from an EMBL/GenBank/DDBJ whole genome shotgun (WGS) entry which is preliminary data.</text>
</comment>
<proteinExistence type="inferred from homology"/>
<dbReference type="EMBL" id="JAVRRG010000007">
    <property type="protein sequence ID" value="KAK5100171.1"/>
    <property type="molecule type" value="Genomic_DNA"/>
</dbReference>
<name>A0ABR0KLU2_9EURO</name>
<evidence type="ECO:0000313" key="4">
    <source>
        <dbReference type="Proteomes" id="UP001345013"/>
    </source>
</evidence>
<dbReference type="SUPFAM" id="SSF51735">
    <property type="entry name" value="NAD(P)-binding Rossmann-fold domains"/>
    <property type="match status" value="1"/>
</dbReference>
<dbReference type="Gene3D" id="3.40.50.720">
    <property type="entry name" value="NAD(P)-binding Rossmann-like Domain"/>
    <property type="match status" value="1"/>
</dbReference>
<dbReference type="InterPro" id="IPR002347">
    <property type="entry name" value="SDR_fam"/>
</dbReference>
<dbReference type="InterPro" id="IPR036291">
    <property type="entry name" value="NAD(P)-bd_dom_sf"/>
</dbReference>
<accession>A0ABR0KLU2</accession>
<evidence type="ECO:0000313" key="3">
    <source>
        <dbReference type="EMBL" id="KAK5100171.1"/>
    </source>
</evidence>